<evidence type="ECO:0000259" key="3">
    <source>
        <dbReference type="Pfam" id="PF03330"/>
    </source>
</evidence>
<evidence type="ECO:0000313" key="4">
    <source>
        <dbReference type="EMBL" id="KAG5167714.1"/>
    </source>
</evidence>
<evidence type="ECO:0000256" key="1">
    <source>
        <dbReference type="ARBA" id="ARBA00022729"/>
    </source>
</evidence>
<dbReference type="InterPro" id="IPR051477">
    <property type="entry name" value="Expansin_CellWall"/>
</dbReference>
<feature type="domain" description="RlpA-like protein double-psi beta-barrel" evidence="3">
    <location>
        <begin position="27"/>
        <end position="114"/>
    </location>
</feature>
<dbReference type="AlphaFoldDB" id="A0A8H7XYE2"/>
<dbReference type="InterPro" id="IPR009009">
    <property type="entry name" value="RlpA-like_DPBB"/>
</dbReference>
<gene>
    <name evidence="4" type="ORF">JR316_008066</name>
</gene>
<sequence>MAFRQYLFLCMFAALSILSPSVSAINNGLATWYYDGIGACGGWNVNTDFIVALNPIDYAGGTKCGKKIKVNYQGKSIIVQVVDLCPSCGWKAIDLSQSAFQALAPLSQGIIQISWDYI</sequence>
<dbReference type="PANTHER" id="PTHR31836">
    <property type="match status" value="1"/>
</dbReference>
<dbReference type="InterPro" id="IPR036908">
    <property type="entry name" value="RlpA-like_sf"/>
</dbReference>
<keyword evidence="1 2" id="KW-0732">Signal</keyword>
<feature type="signal peptide" evidence="2">
    <location>
        <begin position="1"/>
        <end position="24"/>
    </location>
</feature>
<organism evidence="4">
    <name type="scientific">Psilocybe cubensis</name>
    <name type="common">Psychedelic mushroom</name>
    <name type="synonym">Stropharia cubensis</name>
    <dbReference type="NCBI Taxonomy" id="181762"/>
    <lineage>
        <taxon>Eukaryota</taxon>
        <taxon>Fungi</taxon>
        <taxon>Dikarya</taxon>
        <taxon>Basidiomycota</taxon>
        <taxon>Agaricomycotina</taxon>
        <taxon>Agaricomycetes</taxon>
        <taxon>Agaricomycetidae</taxon>
        <taxon>Agaricales</taxon>
        <taxon>Agaricineae</taxon>
        <taxon>Strophariaceae</taxon>
        <taxon>Psilocybe</taxon>
    </lineage>
</organism>
<dbReference type="CDD" id="cd22191">
    <property type="entry name" value="DPBB_RlpA_EXP_N-like"/>
    <property type="match status" value="1"/>
</dbReference>
<dbReference type="PANTHER" id="PTHR31836:SF28">
    <property type="entry name" value="SRCR DOMAIN-CONTAINING PROTEIN-RELATED"/>
    <property type="match status" value="1"/>
</dbReference>
<reference evidence="4" key="1">
    <citation type="submission" date="2021-02" db="EMBL/GenBank/DDBJ databases">
        <title>Psilocybe cubensis genome.</title>
        <authorList>
            <person name="Mckernan K.J."/>
            <person name="Crawford S."/>
            <person name="Trippe A."/>
            <person name="Kane L.T."/>
            <person name="Mclaughlin S."/>
        </authorList>
    </citation>
    <scope>NUCLEOTIDE SEQUENCE [LARGE SCALE GENOMIC DNA]</scope>
    <source>
        <strain evidence="4">MGC-MH-2018</strain>
    </source>
</reference>
<dbReference type="Pfam" id="PF03330">
    <property type="entry name" value="DPBB_1"/>
    <property type="match status" value="1"/>
</dbReference>
<dbReference type="SUPFAM" id="SSF50685">
    <property type="entry name" value="Barwin-like endoglucanases"/>
    <property type="match status" value="1"/>
</dbReference>
<comment type="caution">
    <text evidence="4">The sequence shown here is derived from an EMBL/GenBank/DDBJ whole genome shotgun (WGS) entry which is preliminary data.</text>
</comment>
<name>A0A8H7XYE2_PSICU</name>
<evidence type="ECO:0000256" key="2">
    <source>
        <dbReference type="SAM" id="SignalP"/>
    </source>
</evidence>
<dbReference type="Gene3D" id="2.40.40.10">
    <property type="entry name" value="RlpA-like domain"/>
    <property type="match status" value="1"/>
</dbReference>
<feature type="chain" id="PRO_5034852026" description="RlpA-like protein double-psi beta-barrel domain-containing protein" evidence="2">
    <location>
        <begin position="25"/>
        <end position="118"/>
    </location>
</feature>
<accession>A0A8H7XYE2</accession>
<protein>
    <recommendedName>
        <fullName evidence="3">RlpA-like protein double-psi beta-barrel domain-containing protein</fullName>
    </recommendedName>
</protein>
<dbReference type="EMBL" id="JAFIQS010000007">
    <property type="protein sequence ID" value="KAG5167714.1"/>
    <property type="molecule type" value="Genomic_DNA"/>
</dbReference>
<proteinExistence type="predicted"/>